<reference evidence="5" key="1">
    <citation type="submission" date="2020-08" db="EMBL/GenBank/DDBJ databases">
        <title>Plant Genome Project.</title>
        <authorList>
            <person name="Zhang R.-G."/>
        </authorList>
    </citation>
    <scope>NUCLEOTIDE SEQUENCE</scope>
    <source>
        <strain evidence="5">WSP0</strain>
        <tissue evidence="5">Leaf</tissue>
    </source>
</reference>
<organism evidence="5 6">
    <name type="scientific">Rhododendron griersonianum</name>
    <dbReference type="NCBI Taxonomy" id="479676"/>
    <lineage>
        <taxon>Eukaryota</taxon>
        <taxon>Viridiplantae</taxon>
        <taxon>Streptophyta</taxon>
        <taxon>Embryophyta</taxon>
        <taxon>Tracheophyta</taxon>
        <taxon>Spermatophyta</taxon>
        <taxon>Magnoliopsida</taxon>
        <taxon>eudicotyledons</taxon>
        <taxon>Gunneridae</taxon>
        <taxon>Pentapetalae</taxon>
        <taxon>asterids</taxon>
        <taxon>Ericales</taxon>
        <taxon>Ericaceae</taxon>
        <taxon>Ericoideae</taxon>
        <taxon>Rhodoreae</taxon>
        <taxon>Rhododendron</taxon>
    </lineage>
</organism>
<evidence type="ECO:0000256" key="3">
    <source>
        <dbReference type="RuleBase" id="RU361155"/>
    </source>
</evidence>
<evidence type="ECO:0000259" key="4">
    <source>
        <dbReference type="Pfam" id="PF00685"/>
    </source>
</evidence>
<dbReference type="Proteomes" id="UP000823749">
    <property type="component" value="Chromosome 7"/>
</dbReference>
<dbReference type="InterPro" id="IPR027417">
    <property type="entry name" value="P-loop_NTPase"/>
</dbReference>
<dbReference type="EC" id="2.8.2.-" evidence="3"/>
<dbReference type="Gene3D" id="3.40.50.300">
    <property type="entry name" value="P-loop containing nucleotide triphosphate hydrolases"/>
    <property type="match status" value="1"/>
</dbReference>
<dbReference type="AlphaFoldDB" id="A0AAV6JI79"/>
<dbReference type="InterPro" id="IPR000863">
    <property type="entry name" value="Sulfotransferase_dom"/>
</dbReference>
<dbReference type="Pfam" id="PF00685">
    <property type="entry name" value="Sulfotransfer_1"/>
    <property type="match status" value="1"/>
</dbReference>
<keyword evidence="2 3" id="KW-0808">Transferase</keyword>
<comment type="similarity">
    <text evidence="1 3">Belongs to the sulfotransferase 1 family.</text>
</comment>
<keyword evidence="6" id="KW-1185">Reference proteome</keyword>
<dbReference type="EMBL" id="JACTNZ010000007">
    <property type="protein sequence ID" value="KAG5539264.1"/>
    <property type="molecule type" value="Genomic_DNA"/>
</dbReference>
<evidence type="ECO:0000313" key="5">
    <source>
        <dbReference type="EMBL" id="KAG5539264.1"/>
    </source>
</evidence>
<dbReference type="SUPFAM" id="SSF52540">
    <property type="entry name" value="P-loop containing nucleoside triphosphate hydrolases"/>
    <property type="match status" value="1"/>
</dbReference>
<proteinExistence type="inferred from homology"/>
<accession>A0AAV6JI79</accession>
<comment type="caution">
    <text evidence="5">The sequence shown here is derived from an EMBL/GenBank/DDBJ whole genome shotgun (WGS) entry which is preliminary data.</text>
</comment>
<evidence type="ECO:0000256" key="1">
    <source>
        <dbReference type="ARBA" id="ARBA00005771"/>
    </source>
</evidence>
<dbReference type="PANTHER" id="PTHR11783">
    <property type="entry name" value="SULFOTRANSFERASE SULT"/>
    <property type="match status" value="1"/>
</dbReference>
<gene>
    <name evidence="5" type="ORF">RHGRI_019727</name>
</gene>
<protein>
    <recommendedName>
        <fullName evidence="3">Sulfotransferase</fullName>
        <ecNumber evidence="3">2.8.2.-</ecNumber>
    </recommendedName>
</protein>
<evidence type="ECO:0000313" key="6">
    <source>
        <dbReference type="Proteomes" id="UP000823749"/>
    </source>
</evidence>
<feature type="domain" description="Sulfotransferase" evidence="4">
    <location>
        <begin position="80"/>
        <end position="334"/>
    </location>
</feature>
<name>A0AAV6JI79_9ERIC</name>
<dbReference type="GO" id="GO:0008146">
    <property type="term" value="F:sulfotransferase activity"/>
    <property type="evidence" value="ECO:0007669"/>
    <property type="project" value="InterPro"/>
</dbReference>
<evidence type="ECO:0000256" key="2">
    <source>
        <dbReference type="ARBA" id="ARBA00022679"/>
    </source>
</evidence>
<sequence length="342" mass="39224">MDRVESSREMINPLIITKSDARDHQDHECFDDDSLTKLLASLPKEKGWSSPHLYLYNGFWCPPAHLPGIISANRHFEAQDTDIILATLPKSGTTWLKALVFAITRRQHYALSQHPLLTSNPHDLVPFLHNISLLNDDLPSFQPPRLFSTHLQYCSLHESIKSSGCRIVHLCRNPHDTFISGWHFFKKARPDDLGPLSLEEAFDMYCRGVFGYGPFWDHLLGYWKESLERPDKVLFLKYEDLKRDTLVHVKRLAAFMGVPFSAEEEREGLIKEISRLCSFSNLKELEVNKTGRSTPFVENKAFFRRGEVGDSVNHLTPEMVERLNKVIEEKLGGSALTFKTGF</sequence>